<dbReference type="InterPro" id="IPR029044">
    <property type="entry name" value="Nucleotide-diphossugar_trans"/>
</dbReference>
<dbReference type="GO" id="GO:0016779">
    <property type="term" value="F:nucleotidyltransferase activity"/>
    <property type="evidence" value="ECO:0007669"/>
    <property type="project" value="UniProtKB-KW"/>
</dbReference>
<keyword evidence="1" id="KW-0808">Transferase</keyword>
<dbReference type="PANTHER" id="PTHR43584">
    <property type="entry name" value="NUCLEOTIDYL TRANSFERASE"/>
    <property type="match status" value="1"/>
</dbReference>
<evidence type="ECO:0000313" key="4">
    <source>
        <dbReference type="EMBL" id="ELZ69086.1"/>
    </source>
</evidence>
<evidence type="ECO:0000256" key="1">
    <source>
        <dbReference type="ARBA" id="ARBA00022679"/>
    </source>
</evidence>
<dbReference type="SUPFAM" id="SSF53448">
    <property type="entry name" value="Nucleotide-diphospho-sugar transferases"/>
    <property type="match status" value="1"/>
</dbReference>
<dbReference type="Proteomes" id="UP000011559">
    <property type="component" value="Unassembled WGS sequence"/>
</dbReference>
<dbReference type="InterPro" id="IPR005835">
    <property type="entry name" value="NTP_transferase_dom"/>
</dbReference>
<evidence type="ECO:0000313" key="5">
    <source>
        <dbReference type="Proteomes" id="UP000011559"/>
    </source>
</evidence>
<dbReference type="RefSeq" id="WP_008094038.1">
    <property type="nucleotide sequence ID" value="NZ_AOLG01000029.1"/>
</dbReference>
<organism evidence="4 5">
    <name type="scientific">Haloferax prahovense (strain DSM 18310 / JCM 13924 / TL6)</name>
    <dbReference type="NCBI Taxonomy" id="1227461"/>
    <lineage>
        <taxon>Archaea</taxon>
        <taxon>Methanobacteriati</taxon>
        <taxon>Methanobacteriota</taxon>
        <taxon>Stenosarchaea group</taxon>
        <taxon>Halobacteria</taxon>
        <taxon>Halobacteriales</taxon>
        <taxon>Haloferacaceae</taxon>
        <taxon>Haloferax</taxon>
    </lineage>
</organism>
<accession>M0G9Y9</accession>
<feature type="non-terminal residue" evidence="4">
    <location>
        <position position="88"/>
    </location>
</feature>
<name>M0G9Y9_HALPT</name>
<dbReference type="InterPro" id="IPR050065">
    <property type="entry name" value="GlmU-like"/>
</dbReference>
<dbReference type="Pfam" id="PF00483">
    <property type="entry name" value="NTP_transferase"/>
    <property type="match status" value="1"/>
</dbReference>
<evidence type="ECO:0000256" key="2">
    <source>
        <dbReference type="ARBA" id="ARBA00022695"/>
    </source>
</evidence>
<proteinExistence type="predicted"/>
<keyword evidence="5" id="KW-1185">Reference proteome</keyword>
<dbReference type="EMBL" id="AOLG01000029">
    <property type="protein sequence ID" value="ELZ69086.1"/>
    <property type="molecule type" value="Genomic_DNA"/>
</dbReference>
<dbReference type="PANTHER" id="PTHR43584:SF8">
    <property type="entry name" value="N-ACETYLMURAMATE ALPHA-1-PHOSPHATE URIDYLYLTRANSFERASE"/>
    <property type="match status" value="1"/>
</dbReference>
<dbReference type="OrthoDB" id="15372at2157"/>
<feature type="domain" description="Nucleotidyl transferase" evidence="3">
    <location>
        <begin position="8"/>
        <end position="85"/>
    </location>
</feature>
<keyword evidence="2" id="KW-0548">Nucleotidyltransferase</keyword>
<comment type="caution">
    <text evidence="4">The sequence shown here is derived from an EMBL/GenBank/DDBJ whole genome shotgun (WGS) entry which is preliminary data.</text>
</comment>
<gene>
    <name evidence="4" type="ORF">C457_09621</name>
</gene>
<reference evidence="4 5" key="1">
    <citation type="journal article" date="2014" name="PLoS Genet.">
        <title>Phylogenetically driven sequencing of extremely halophilic archaea reveals strategies for static and dynamic osmo-response.</title>
        <authorList>
            <person name="Becker E.A."/>
            <person name="Seitzer P.M."/>
            <person name="Tritt A."/>
            <person name="Larsen D."/>
            <person name="Krusor M."/>
            <person name="Yao A.I."/>
            <person name="Wu D."/>
            <person name="Madern D."/>
            <person name="Eisen J.A."/>
            <person name="Darling A.E."/>
            <person name="Facciotti M.T."/>
        </authorList>
    </citation>
    <scope>NUCLEOTIDE SEQUENCE [LARGE SCALE GENOMIC DNA]</scope>
    <source>
        <strain evidence="5">DSM 18310 / JCM 13924 / TL6</strain>
    </source>
</reference>
<protein>
    <submittedName>
        <fullName evidence="4">Sugar nucleotidyltransferase</fullName>
    </submittedName>
</protein>
<evidence type="ECO:0000259" key="3">
    <source>
        <dbReference type="Pfam" id="PF00483"/>
    </source>
</evidence>
<dbReference type="AlphaFoldDB" id="M0G9Y9"/>
<dbReference type="Gene3D" id="3.90.550.10">
    <property type="entry name" value="Spore Coat Polysaccharide Biosynthesis Protein SpsA, Chain A"/>
    <property type="match status" value="1"/>
</dbReference>
<sequence length="88" mass="9798">MNDRITEAVVLAAGEGRRLRPLTTFQPKPMLPVANRPVVEYVLDALFESGIERVVVVVGHRADRIQSHLSATYSDADIEFVHQDSRLG</sequence>